<dbReference type="GO" id="GO:0004095">
    <property type="term" value="F:carnitine O-palmitoyltransferase activity"/>
    <property type="evidence" value="ECO:0007669"/>
    <property type="project" value="TreeGrafter"/>
</dbReference>
<dbReference type="PANTHER" id="PTHR22589:SF16">
    <property type="entry name" value="CARNITINE O-PALMITOYLTRANSFERASE 2, MITOCHONDRIAL"/>
    <property type="match status" value="1"/>
</dbReference>
<dbReference type="GO" id="GO:0005739">
    <property type="term" value="C:mitochondrion"/>
    <property type="evidence" value="ECO:0007669"/>
    <property type="project" value="TreeGrafter"/>
</dbReference>
<dbReference type="InterPro" id="IPR023213">
    <property type="entry name" value="CAT-like_dom_sf"/>
</dbReference>
<evidence type="ECO:0000313" key="3">
    <source>
        <dbReference type="Ensembl" id="ENSMMOP00000008500.1"/>
    </source>
</evidence>
<dbReference type="SUPFAM" id="SSF52777">
    <property type="entry name" value="CoA-dependent acyltransferases"/>
    <property type="match status" value="2"/>
</dbReference>
<dbReference type="Pfam" id="PF00755">
    <property type="entry name" value="Carn_acyltransf"/>
    <property type="match status" value="1"/>
</dbReference>
<dbReference type="FunFam" id="1.10.275.20:FF:000001">
    <property type="entry name" value="carnitine O-palmitoyltransferase 2, mitochondrial"/>
    <property type="match status" value="1"/>
</dbReference>
<reference evidence="3" key="2">
    <citation type="submission" date="2025-09" db="UniProtKB">
        <authorList>
            <consortium name="Ensembl"/>
        </authorList>
    </citation>
    <scope>IDENTIFICATION</scope>
</reference>
<dbReference type="AlphaFoldDB" id="A0A3Q4AUU3"/>
<reference evidence="3" key="1">
    <citation type="submission" date="2025-08" db="UniProtKB">
        <authorList>
            <consortium name="Ensembl"/>
        </authorList>
    </citation>
    <scope>IDENTIFICATION</scope>
</reference>
<dbReference type="Proteomes" id="UP000261620">
    <property type="component" value="Unplaced"/>
</dbReference>
<dbReference type="STRING" id="94237.ENSMMOP00000008500"/>
<accession>A0A3Q4AUU3</accession>
<dbReference type="PROSITE" id="PS00439">
    <property type="entry name" value="ACYLTRANSF_C_1"/>
    <property type="match status" value="1"/>
</dbReference>
<evidence type="ECO:0000256" key="1">
    <source>
        <dbReference type="ARBA" id="ARBA00005232"/>
    </source>
</evidence>
<organism evidence="3 4">
    <name type="scientific">Mola mola</name>
    <name type="common">Ocean sunfish</name>
    <name type="synonym">Tetraodon mola</name>
    <dbReference type="NCBI Taxonomy" id="94237"/>
    <lineage>
        <taxon>Eukaryota</taxon>
        <taxon>Metazoa</taxon>
        <taxon>Chordata</taxon>
        <taxon>Craniata</taxon>
        <taxon>Vertebrata</taxon>
        <taxon>Euteleostomi</taxon>
        <taxon>Actinopterygii</taxon>
        <taxon>Neopterygii</taxon>
        <taxon>Teleostei</taxon>
        <taxon>Neoteleostei</taxon>
        <taxon>Acanthomorphata</taxon>
        <taxon>Eupercaria</taxon>
        <taxon>Tetraodontiformes</taxon>
        <taxon>Molidae</taxon>
        <taxon>Mola</taxon>
    </lineage>
</organism>
<evidence type="ECO:0000259" key="2">
    <source>
        <dbReference type="Pfam" id="PF00755"/>
    </source>
</evidence>
<feature type="domain" description="Choline/carnitine acyltransferase" evidence="2">
    <location>
        <begin position="117"/>
        <end position="210"/>
    </location>
</feature>
<comment type="similarity">
    <text evidence="1">Belongs to the carnitine/choline acetyltransferase family.</text>
</comment>
<sequence length="226" mass="25150">MQSVASVMKSGNLVHLRIAALGIDKRNYASKNESSGEYLQQSVVSTMHYQKSLPRLPIPKLEDTIRRYLVAQRPLLDDEQFRKTEKHAEDFLNVVGRELHEELVAQDKNKKHTSYISGQGFDCHLYALECLASSKGQALHSMFRDPAYAAMNHNVLSTSTLTSPALGITLFAPEVSDGFGVAYNVHDNRIVCSVTSYATRSGQEFAQCVHKSLEDIFTVLEGKSLS</sequence>
<dbReference type="InterPro" id="IPR000542">
    <property type="entry name" value="Carn_acyl_trans"/>
</dbReference>
<dbReference type="GO" id="GO:0006635">
    <property type="term" value="P:fatty acid beta-oxidation"/>
    <property type="evidence" value="ECO:0007669"/>
    <property type="project" value="TreeGrafter"/>
</dbReference>
<dbReference type="OMA" id="INCFFAS"/>
<dbReference type="Gene3D" id="3.30.559.10">
    <property type="entry name" value="Chloramphenicol acetyltransferase-like domain"/>
    <property type="match status" value="2"/>
</dbReference>
<name>A0A3Q4AUU3_MOLML</name>
<evidence type="ECO:0000313" key="4">
    <source>
        <dbReference type="Proteomes" id="UP000261620"/>
    </source>
</evidence>
<keyword evidence="4" id="KW-1185">Reference proteome</keyword>
<protein>
    <recommendedName>
        <fullName evidence="2">Choline/carnitine acyltransferase domain-containing protein</fullName>
    </recommendedName>
</protein>
<dbReference type="InterPro" id="IPR039551">
    <property type="entry name" value="Cho/carn_acyl_trans"/>
</dbReference>
<dbReference type="PANTHER" id="PTHR22589">
    <property type="entry name" value="CARNITINE O-ACYLTRANSFERASE"/>
    <property type="match status" value="1"/>
</dbReference>
<dbReference type="Ensembl" id="ENSMMOT00000008654.1">
    <property type="protein sequence ID" value="ENSMMOP00000008500.1"/>
    <property type="gene ID" value="ENSMMOG00000006575.1"/>
</dbReference>
<proteinExistence type="inferred from homology"/>